<dbReference type="AlphaFoldDB" id="A0AAU7FBU7"/>
<name>A0AAU7FBU7_9NEIS</name>
<evidence type="ECO:0000259" key="3">
    <source>
        <dbReference type="PROSITE" id="PS51462"/>
    </source>
</evidence>
<dbReference type="CDD" id="cd02883">
    <property type="entry name" value="NUDIX_Hydrolase"/>
    <property type="match status" value="1"/>
</dbReference>
<dbReference type="Gene3D" id="3.90.79.10">
    <property type="entry name" value="Nucleoside Triphosphate Pyrophosphohydrolase"/>
    <property type="match status" value="1"/>
</dbReference>
<dbReference type="PANTHER" id="PTHR43046">
    <property type="entry name" value="GDP-MANNOSE MANNOSYL HYDROLASE"/>
    <property type="match status" value="1"/>
</dbReference>
<dbReference type="RefSeq" id="WP_348946295.1">
    <property type="nucleotide sequence ID" value="NZ_CP157355.1"/>
</dbReference>
<dbReference type="EMBL" id="CP157355">
    <property type="protein sequence ID" value="XBM02027.1"/>
    <property type="molecule type" value="Genomic_DNA"/>
</dbReference>
<dbReference type="KEGG" id="cmav:ABHF33_07095"/>
<proteinExistence type="predicted"/>
<dbReference type="SUPFAM" id="SSF55811">
    <property type="entry name" value="Nudix"/>
    <property type="match status" value="1"/>
</dbReference>
<dbReference type="GO" id="GO:0016787">
    <property type="term" value="F:hydrolase activity"/>
    <property type="evidence" value="ECO:0007669"/>
    <property type="project" value="UniProtKB-KW"/>
</dbReference>
<organism evidence="4">
    <name type="scientific">Chitinibacter mangrovi</name>
    <dbReference type="NCBI Taxonomy" id="3153927"/>
    <lineage>
        <taxon>Bacteria</taxon>
        <taxon>Pseudomonadati</taxon>
        <taxon>Pseudomonadota</taxon>
        <taxon>Betaproteobacteria</taxon>
        <taxon>Neisseriales</taxon>
        <taxon>Chitinibacteraceae</taxon>
        <taxon>Chitinibacter</taxon>
    </lineage>
</organism>
<evidence type="ECO:0000256" key="2">
    <source>
        <dbReference type="ARBA" id="ARBA00022801"/>
    </source>
</evidence>
<dbReference type="InterPro" id="IPR000086">
    <property type="entry name" value="NUDIX_hydrolase_dom"/>
</dbReference>
<keyword evidence="2" id="KW-0378">Hydrolase</keyword>
<dbReference type="PANTHER" id="PTHR43046:SF15">
    <property type="entry name" value="MUTT_NUDIX FAMILY PROTEIN"/>
    <property type="match status" value="1"/>
</dbReference>
<gene>
    <name evidence="4" type="ORF">ABHF33_07095</name>
</gene>
<comment type="cofactor">
    <cofactor evidence="1">
        <name>Mg(2+)</name>
        <dbReference type="ChEBI" id="CHEBI:18420"/>
    </cofactor>
</comment>
<evidence type="ECO:0000313" key="4">
    <source>
        <dbReference type="EMBL" id="XBM02027.1"/>
    </source>
</evidence>
<dbReference type="PROSITE" id="PS00893">
    <property type="entry name" value="NUDIX_BOX"/>
    <property type="match status" value="1"/>
</dbReference>
<dbReference type="InterPro" id="IPR020084">
    <property type="entry name" value="NUDIX_hydrolase_CS"/>
</dbReference>
<sequence length="173" mass="19875">MKKLTTIIHSAIQSIDRRIMNRRAARAIIVRGDEILLMYTAKHHDYSLPGGGLEKGEDVISALRRELREEVGASDIVIEEYIGYLDEYRPSPRAKFDVVFLRSYCYRCAVKEDFTALSLHHREIGNGVKPVWIKLDEAIAHSEAMLAQTPSQMGISIQRETWLLKFIRTSMRN</sequence>
<dbReference type="Pfam" id="PF00293">
    <property type="entry name" value="NUDIX"/>
    <property type="match status" value="1"/>
</dbReference>
<protein>
    <submittedName>
        <fullName evidence="4">NUDIX domain-containing protein</fullName>
    </submittedName>
</protein>
<reference evidence="4" key="1">
    <citation type="submission" date="2024-05" db="EMBL/GenBank/DDBJ databases">
        <authorList>
            <person name="Yang L."/>
            <person name="Pan L."/>
        </authorList>
    </citation>
    <scope>NUCLEOTIDE SEQUENCE</scope>
    <source>
        <strain evidence="4">FCG-7</strain>
    </source>
</reference>
<accession>A0AAU7FBU7</accession>
<feature type="domain" description="Nudix hydrolase" evidence="3">
    <location>
        <begin position="20"/>
        <end position="159"/>
    </location>
</feature>
<dbReference type="PROSITE" id="PS51462">
    <property type="entry name" value="NUDIX"/>
    <property type="match status" value="1"/>
</dbReference>
<dbReference type="InterPro" id="IPR015797">
    <property type="entry name" value="NUDIX_hydrolase-like_dom_sf"/>
</dbReference>
<evidence type="ECO:0000256" key="1">
    <source>
        <dbReference type="ARBA" id="ARBA00001946"/>
    </source>
</evidence>